<evidence type="ECO:0000256" key="3">
    <source>
        <dbReference type="ARBA" id="ARBA00022801"/>
    </source>
</evidence>
<dbReference type="Proteomes" id="UP000838160">
    <property type="component" value="Unassembled WGS sequence"/>
</dbReference>
<keyword evidence="2" id="KW-0479">Metal-binding</keyword>
<dbReference type="PROSITE" id="PS00523">
    <property type="entry name" value="SULFATASE_1"/>
    <property type="match status" value="1"/>
</dbReference>
<dbReference type="InterPro" id="IPR024607">
    <property type="entry name" value="Sulfatase_CS"/>
</dbReference>
<proteinExistence type="inferred from homology"/>
<dbReference type="GO" id="GO:0004065">
    <property type="term" value="F:arylsulfatase activity"/>
    <property type="evidence" value="ECO:0007669"/>
    <property type="project" value="UniProtKB-EC"/>
</dbReference>
<feature type="signal peptide" evidence="5">
    <location>
        <begin position="1"/>
        <end position="21"/>
    </location>
</feature>
<comment type="caution">
    <text evidence="7">The sequence shown here is derived from an EMBL/GenBank/DDBJ whole genome shotgun (WGS) entry which is preliminary data.</text>
</comment>
<keyword evidence="3 7" id="KW-0378">Hydrolase</keyword>
<gene>
    <name evidence="7" type="primary">atsA_1</name>
    <name evidence="7" type="ORF">VHP8226_03291</name>
</gene>
<evidence type="ECO:0000313" key="7">
    <source>
        <dbReference type="EMBL" id="CAH0529537.1"/>
    </source>
</evidence>
<evidence type="ECO:0000256" key="2">
    <source>
        <dbReference type="ARBA" id="ARBA00022723"/>
    </source>
</evidence>
<keyword evidence="5" id="KW-0732">Signal</keyword>
<keyword evidence="8" id="KW-1185">Reference proteome</keyword>
<dbReference type="RefSeq" id="WP_237486127.1">
    <property type="nucleotide sequence ID" value="NZ_CAKLCM010000003.1"/>
</dbReference>
<evidence type="ECO:0000256" key="5">
    <source>
        <dbReference type="SAM" id="SignalP"/>
    </source>
</evidence>
<feature type="domain" description="Sulfatase N-terminal" evidence="6">
    <location>
        <begin position="25"/>
        <end position="331"/>
    </location>
</feature>
<dbReference type="PANTHER" id="PTHR42693">
    <property type="entry name" value="ARYLSULFATASE FAMILY MEMBER"/>
    <property type="match status" value="1"/>
</dbReference>
<dbReference type="Pfam" id="PF00884">
    <property type="entry name" value="Sulfatase"/>
    <property type="match status" value="1"/>
</dbReference>
<evidence type="ECO:0000259" key="6">
    <source>
        <dbReference type="Pfam" id="PF00884"/>
    </source>
</evidence>
<evidence type="ECO:0000256" key="4">
    <source>
        <dbReference type="ARBA" id="ARBA00022837"/>
    </source>
</evidence>
<dbReference type="Gene3D" id="3.30.1120.10">
    <property type="match status" value="1"/>
</dbReference>
<evidence type="ECO:0000313" key="8">
    <source>
        <dbReference type="Proteomes" id="UP000838160"/>
    </source>
</evidence>
<dbReference type="Gene3D" id="3.40.720.10">
    <property type="entry name" value="Alkaline Phosphatase, subunit A"/>
    <property type="match status" value="1"/>
</dbReference>
<dbReference type="InterPro" id="IPR000917">
    <property type="entry name" value="Sulfatase_N"/>
</dbReference>
<dbReference type="EMBL" id="CAKLCM010000003">
    <property type="protein sequence ID" value="CAH0529537.1"/>
    <property type="molecule type" value="Genomic_DNA"/>
</dbReference>
<dbReference type="PANTHER" id="PTHR42693:SF53">
    <property type="entry name" value="ENDO-4-O-SULFATASE"/>
    <property type="match status" value="1"/>
</dbReference>
<reference evidence="7" key="1">
    <citation type="submission" date="2021-12" db="EMBL/GenBank/DDBJ databases">
        <authorList>
            <person name="Rodrigo-Torres L."/>
            <person name="Arahal R. D."/>
            <person name="Lucena T."/>
        </authorList>
    </citation>
    <scope>NUCLEOTIDE SEQUENCE</scope>
    <source>
        <strain evidence="7">CECT 8226</strain>
    </source>
</reference>
<dbReference type="EC" id="3.1.6.1" evidence="7"/>
<comment type="similarity">
    <text evidence="1">Belongs to the sulfatase family.</text>
</comment>
<dbReference type="InterPro" id="IPR050738">
    <property type="entry name" value="Sulfatase"/>
</dbReference>
<keyword evidence="4" id="KW-0106">Calcium</keyword>
<sequence>MNKCSLLSIAGVSAFSALTYAAQNPNVLLIIADDMGLDASRCYSMGDQQANMPNLEAMCAESLVFENAYSAPVCSPTRATIMTGEYGFRTGVGAAIPPSGGNGLEPNGQSLFDVLEQSDYATNLIGKWHLADNQDKLDQPKKFNVDDYWGLFKGGIKDYFTWTAIHDAKRESVDEYATTAITNRALDWIGEQQQPWFLWLAYNAPHTPFHIPPQNLHSAGELNDDPQYIKSHPLAYYNAMLEALDSEMGRLLSSLEPKVRENTVVMFIGDNGSPNQVTRGLYGDHAAKGTIYDSGTHVPFIVSGANIRADRTQAFVQTTDLYTTIASFAGVKAVTPDAYNFQPVFAGKPAQRDYIYVEHFSDDKSQAKPKDVFGWALRMEDYKLLQPDGQPASLFNLADDPKEQVDLLADGVSDQEQKIVDQLQQRFNEIRAQ</sequence>
<dbReference type="SUPFAM" id="SSF53649">
    <property type="entry name" value="Alkaline phosphatase-like"/>
    <property type="match status" value="1"/>
</dbReference>
<evidence type="ECO:0000256" key="1">
    <source>
        <dbReference type="ARBA" id="ARBA00008779"/>
    </source>
</evidence>
<feature type="chain" id="PRO_5047043018" evidence="5">
    <location>
        <begin position="22"/>
        <end position="433"/>
    </location>
</feature>
<protein>
    <submittedName>
        <fullName evidence="7">Arylsulfatase</fullName>
        <ecNumber evidence="7">3.1.6.1</ecNumber>
    </submittedName>
</protein>
<name>A0ABM8ZMB3_9VIBR</name>
<accession>A0ABM8ZMB3</accession>
<dbReference type="InterPro" id="IPR017850">
    <property type="entry name" value="Alkaline_phosphatase_core_sf"/>
</dbReference>
<organism evidence="7 8">
    <name type="scientific">Vibrio hippocampi</name>
    <dbReference type="NCBI Taxonomy" id="654686"/>
    <lineage>
        <taxon>Bacteria</taxon>
        <taxon>Pseudomonadati</taxon>
        <taxon>Pseudomonadota</taxon>
        <taxon>Gammaproteobacteria</taxon>
        <taxon>Vibrionales</taxon>
        <taxon>Vibrionaceae</taxon>
        <taxon>Vibrio</taxon>
    </lineage>
</organism>